<evidence type="ECO:0000256" key="1">
    <source>
        <dbReference type="SAM" id="MobiDB-lite"/>
    </source>
</evidence>
<dbReference type="NCBIfam" id="TIGR01558">
    <property type="entry name" value="sm_term_P27"/>
    <property type="match status" value="1"/>
</dbReference>
<dbReference type="InterPro" id="IPR006448">
    <property type="entry name" value="Phage_term_ssu_P27"/>
</dbReference>
<dbReference type="EMBL" id="JBHTCA010000004">
    <property type="protein sequence ID" value="MFC7408723.1"/>
    <property type="molecule type" value="Genomic_DNA"/>
</dbReference>
<proteinExistence type="predicted"/>
<sequence length="188" mass="20290">MAQVHALGSRGPLPNPLSDRTKNRALDLTAGINPKIEIPSPPKHLGAEARKEWKRITPLLEELGLISGLDRAALALYCQTAGRLAELETAFNSKVARLVSDKGMDYADAVYEASHAVTPSGYAQQSVLVQLIGKHREQLNRYLMHFGLSPAARGRVQASNYVQPTLPGIDAPPERPTGFAMFAVGGAR</sequence>
<dbReference type="RefSeq" id="WP_382221424.1">
    <property type="nucleotide sequence ID" value="NZ_JBHTCA010000004.1"/>
</dbReference>
<evidence type="ECO:0000313" key="2">
    <source>
        <dbReference type="EMBL" id="MFC7408723.1"/>
    </source>
</evidence>
<dbReference type="Pfam" id="PF05119">
    <property type="entry name" value="Terminase_4"/>
    <property type="match status" value="1"/>
</dbReference>
<evidence type="ECO:0000313" key="3">
    <source>
        <dbReference type="Proteomes" id="UP001596501"/>
    </source>
</evidence>
<feature type="region of interest" description="Disordered" evidence="1">
    <location>
        <begin position="1"/>
        <end position="21"/>
    </location>
</feature>
<accession>A0ABW2QH10</accession>
<protein>
    <submittedName>
        <fullName evidence="2">Phage terminase small subunit P27 family</fullName>
    </submittedName>
</protein>
<keyword evidence="3" id="KW-1185">Reference proteome</keyword>
<dbReference type="Proteomes" id="UP001596501">
    <property type="component" value="Unassembled WGS sequence"/>
</dbReference>
<organism evidence="2 3">
    <name type="scientific">Hydrogenophaga atypica</name>
    <dbReference type="NCBI Taxonomy" id="249409"/>
    <lineage>
        <taxon>Bacteria</taxon>
        <taxon>Pseudomonadati</taxon>
        <taxon>Pseudomonadota</taxon>
        <taxon>Betaproteobacteria</taxon>
        <taxon>Burkholderiales</taxon>
        <taxon>Comamonadaceae</taxon>
        <taxon>Hydrogenophaga</taxon>
    </lineage>
</organism>
<name>A0ABW2QH10_9BURK</name>
<gene>
    <name evidence="2" type="ORF">ACFQPB_07610</name>
</gene>
<comment type="caution">
    <text evidence="2">The sequence shown here is derived from an EMBL/GenBank/DDBJ whole genome shotgun (WGS) entry which is preliminary data.</text>
</comment>
<reference evidence="3" key="1">
    <citation type="journal article" date="2019" name="Int. J. Syst. Evol. Microbiol.">
        <title>The Global Catalogue of Microorganisms (GCM) 10K type strain sequencing project: providing services to taxonomists for standard genome sequencing and annotation.</title>
        <authorList>
            <consortium name="The Broad Institute Genomics Platform"/>
            <consortium name="The Broad Institute Genome Sequencing Center for Infectious Disease"/>
            <person name="Wu L."/>
            <person name="Ma J."/>
        </authorList>
    </citation>
    <scope>NUCLEOTIDE SEQUENCE [LARGE SCALE GENOMIC DNA]</scope>
    <source>
        <strain evidence="3">CGMCC 1.12371</strain>
    </source>
</reference>